<feature type="active site" evidence="5">
    <location>
        <position position="20"/>
    </location>
</feature>
<dbReference type="PROSITE" id="PS00151">
    <property type="entry name" value="ACYLPHOSPHATASE_2"/>
    <property type="match status" value="1"/>
</dbReference>
<dbReference type="PANTHER" id="PTHR47268">
    <property type="entry name" value="ACYLPHOSPHATASE"/>
    <property type="match status" value="1"/>
</dbReference>
<dbReference type="Gene3D" id="3.30.70.100">
    <property type="match status" value="1"/>
</dbReference>
<evidence type="ECO:0000256" key="2">
    <source>
        <dbReference type="ARBA" id="ARBA00012150"/>
    </source>
</evidence>
<dbReference type="PRINTS" id="PR00112">
    <property type="entry name" value="ACYLPHPHTASE"/>
</dbReference>
<evidence type="ECO:0000256" key="1">
    <source>
        <dbReference type="ARBA" id="ARBA00005614"/>
    </source>
</evidence>
<dbReference type="InterPro" id="IPR001792">
    <property type="entry name" value="Acylphosphatase-like_dom"/>
</dbReference>
<dbReference type="InterPro" id="IPR036046">
    <property type="entry name" value="Acylphosphatase-like_dom_sf"/>
</dbReference>
<evidence type="ECO:0000259" key="8">
    <source>
        <dbReference type="PROSITE" id="PS51160"/>
    </source>
</evidence>
<comment type="caution">
    <text evidence="9">The sequence shown here is derived from an EMBL/GenBank/DDBJ whole genome shotgun (WGS) entry which is preliminary data.</text>
</comment>
<evidence type="ECO:0000256" key="5">
    <source>
        <dbReference type="PROSITE-ProRule" id="PRU00520"/>
    </source>
</evidence>
<dbReference type="SUPFAM" id="SSF54975">
    <property type="entry name" value="Acylphosphatase/BLUF domain-like"/>
    <property type="match status" value="1"/>
</dbReference>
<accession>A0A8J7TKV2</accession>
<proteinExistence type="inferred from homology"/>
<evidence type="ECO:0000256" key="6">
    <source>
        <dbReference type="RuleBase" id="RU000553"/>
    </source>
</evidence>
<reference evidence="9" key="1">
    <citation type="submission" date="2021-02" db="EMBL/GenBank/DDBJ databases">
        <title>Genome-Resolved Metagenomics of a Microbial Community Performing Photosynthetic Biological Nutrient Removal.</title>
        <authorList>
            <person name="Mcdaniel E.A."/>
        </authorList>
    </citation>
    <scope>NUCLEOTIDE SEQUENCE</scope>
    <source>
        <strain evidence="9">UWPOB_OBS1</strain>
    </source>
</reference>
<comment type="catalytic activity">
    <reaction evidence="4 5 6">
        <text>an acyl phosphate + H2O = a carboxylate + phosphate + H(+)</text>
        <dbReference type="Rhea" id="RHEA:14965"/>
        <dbReference type="ChEBI" id="CHEBI:15377"/>
        <dbReference type="ChEBI" id="CHEBI:15378"/>
        <dbReference type="ChEBI" id="CHEBI:29067"/>
        <dbReference type="ChEBI" id="CHEBI:43474"/>
        <dbReference type="ChEBI" id="CHEBI:59918"/>
        <dbReference type="EC" id="3.6.1.7"/>
    </reaction>
</comment>
<name>A0A8J7TKV2_9BACT</name>
<dbReference type="GO" id="GO:0003998">
    <property type="term" value="F:acylphosphatase activity"/>
    <property type="evidence" value="ECO:0007669"/>
    <property type="project" value="UniProtKB-EC"/>
</dbReference>
<feature type="domain" description="Acylphosphatase-like" evidence="8">
    <location>
        <begin position="5"/>
        <end position="91"/>
    </location>
</feature>
<comment type="similarity">
    <text evidence="1 7">Belongs to the acylphosphatase family.</text>
</comment>
<evidence type="ECO:0000256" key="3">
    <source>
        <dbReference type="ARBA" id="ARBA00015991"/>
    </source>
</evidence>
<dbReference type="InterPro" id="IPR017968">
    <property type="entry name" value="Acylphosphatase_CS"/>
</dbReference>
<dbReference type="AlphaFoldDB" id="A0A8J7TKV2"/>
<evidence type="ECO:0000256" key="4">
    <source>
        <dbReference type="ARBA" id="ARBA00047645"/>
    </source>
</evidence>
<sequence length="106" mass="11621">MALRTVYLLVTGKVQGVFFRQSTRRTAQALGLCGYVRNLASGQVEALVQGESSAVQVLITYCSTGPERARVDRLDQEELSSENLHQFLTLMGVDSIGEGFSLLPDR</sequence>
<keyword evidence="5 6" id="KW-0378">Hydrolase</keyword>
<dbReference type="Pfam" id="PF00708">
    <property type="entry name" value="Acylphosphatase"/>
    <property type="match status" value="1"/>
</dbReference>
<feature type="active site" evidence="5">
    <location>
        <position position="38"/>
    </location>
</feature>
<organism evidence="9 10">
    <name type="scientific">Candidatus Obscuribacter phosphatis</name>
    <dbReference type="NCBI Taxonomy" id="1906157"/>
    <lineage>
        <taxon>Bacteria</taxon>
        <taxon>Bacillati</taxon>
        <taxon>Candidatus Melainabacteria</taxon>
        <taxon>Candidatus Obscuribacterales</taxon>
        <taxon>Candidatus Obscuribacteraceae</taxon>
        <taxon>Candidatus Obscuribacter</taxon>
    </lineage>
</organism>
<dbReference type="InterPro" id="IPR020456">
    <property type="entry name" value="Acylphosphatase"/>
</dbReference>
<evidence type="ECO:0000313" key="9">
    <source>
        <dbReference type="EMBL" id="MBN8659180.1"/>
    </source>
</evidence>
<protein>
    <recommendedName>
        <fullName evidence="3 5">Acylphosphatase</fullName>
        <ecNumber evidence="2 5">3.6.1.7</ecNumber>
    </recommendedName>
</protein>
<dbReference type="Proteomes" id="UP000664277">
    <property type="component" value="Unassembled WGS sequence"/>
</dbReference>
<evidence type="ECO:0000313" key="10">
    <source>
        <dbReference type="Proteomes" id="UP000664277"/>
    </source>
</evidence>
<gene>
    <name evidence="9" type="ORF">J0M35_02375</name>
</gene>
<dbReference type="PROSITE" id="PS00150">
    <property type="entry name" value="ACYLPHOSPHATASE_1"/>
    <property type="match status" value="1"/>
</dbReference>
<dbReference type="EC" id="3.6.1.7" evidence="2 5"/>
<dbReference type="PROSITE" id="PS51160">
    <property type="entry name" value="ACYLPHOSPHATASE_3"/>
    <property type="match status" value="1"/>
</dbReference>
<dbReference type="PANTHER" id="PTHR47268:SF4">
    <property type="entry name" value="ACYLPHOSPHATASE"/>
    <property type="match status" value="1"/>
</dbReference>
<evidence type="ECO:0000256" key="7">
    <source>
        <dbReference type="RuleBase" id="RU004168"/>
    </source>
</evidence>
<dbReference type="EMBL" id="JAFLCK010000002">
    <property type="protein sequence ID" value="MBN8659180.1"/>
    <property type="molecule type" value="Genomic_DNA"/>
</dbReference>